<dbReference type="OrthoDB" id="94678at2759"/>
<reference evidence="2" key="1">
    <citation type="submission" date="2017-03" db="EMBL/GenBank/DDBJ databases">
        <title>Phytopthora megakarya and P. palmivora, two closely related causual agents of cacao black pod achieved similar genome size and gene model numbers by different mechanisms.</title>
        <authorList>
            <person name="Ali S."/>
            <person name="Shao J."/>
            <person name="Larry D.J."/>
            <person name="Kronmiller B."/>
            <person name="Shen D."/>
            <person name="Strem M.D."/>
            <person name="Melnick R.L."/>
            <person name="Guiltinan M.J."/>
            <person name="Tyler B.M."/>
            <person name="Meinhardt L.W."/>
            <person name="Bailey B.A."/>
        </authorList>
    </citation>
    <scope>NUCLEOTIDE SEQUENCE [LARGE SCALE GENOMIC DNA]</scope>
    <source>
        <strain evidence="2">zdho120</strain>
    </source>
</reference>
<evidence type="ECO:0000313" key="1">
    <source>
        <dbReference type="EMBL" id="OWZ14517.1"/>
    </source>
</evidence>
<comment type="caution">
    <text evidence="1">The sequence shown here is derived from an EMBL/GenBank/DDBJ whole genome shotgun (WGS) entry which is preliminary data.</text>
</comment>
<sequence length="151" mass="17537">MPMTIEKWKTVVRSAPQELLRMLQHFQSPDYILSTMTDTHFDEWTLASRRECLVLCLDRMITAATTEEIKLWLHGWKQEFKNPEKAGLDPYNIYARAFWGPIKTKGYAQSELLKLCRESERQKLARIVLITHIYGAELKTLPGQTGPLLTT</sequence>
<keyword evidence="2" id="KW-1185">Reference proteome</keyword>
<accession>A0A225WBZ2</accession>
<proteinExistence type="predicted"/>
<dbReference type="AlphaFoldDB" id="A0A225WBZ2"/>
<organism evidence="1 2">
    <name type="scientific">Phytophthora megakarya</name>
    <dbReference type="NCBI Taxonomy" id="4795"/>
    <lineage>
        <taxon>Eukaryota</taxon>
        <taxon>Sar</taxon>
        <taxon>Stramenopiles</taxon>
        <taxon>Oomycota</taxon>
        <taxon>Peronosporomycetes</taxon>
        <taxon>Peronosporales</taxon>
        <taxon>Peronosporaceae</taxon>
        <taxon>Phytophthora</taxon>
    </lineage>
</organism>
<name>A0A225WBZ2_9STRA</name>
<gene>
    <name evidence="1" type="ORF">PHMEG_00011987</name>
</gene>
<dbReference type="Proteomes" id="UP000198211">
    <property type="component" value="Unassembled WGS sequence"/>
</dbReference>
<evidence type="ECO:0000313" key="2">
    <source>
        <dbReference type="Proteomes" id="UP000198211"/>
    </source>
</evidence>
<dbReference type="EMBL" id="NBNE01001320">
    <property type="protein sequence ID" value="OWZ14517.1"/>
    <property type="molecule type" value="Genomic_DNA"/>
</dbReference>
<protein>
    <submittedName>
        <fullName evidence="1">Uncharacterized protein</fullName>
    </submittedName>
</protein>